<evidence type="ECO:0000256" key="1">
    <source>
        <dbReference type="SAM" id="Phobius"/>
    </source>
</evidence>
<dbReference type="GO" id="GO:0005840">
    <property type="term" value="C:ribosome"/>
    <property type="evidence" value="ECO:0007669"/>
    <property type="project" value="UniProtKB-KW"/>
</dbReference>
<keyword evidence="2" id="KW-0496">Mitochondrion</keyword>
<feature type="transmembrane region" description="Helical" evidence="1">
    <location>
        <begin position="20"/>
        <end position="38"/>
    </location>
</feature>
<keyword evidence="1" id="KW-0812">Transmembrane</keyword>
<dbReference type="AlphaFoldDB" id="Q05333"/>
<evidence type="ECO:0000313" key="2">
    <source>
        <dbReference type="EMBL" id="CAA47419.1"/>
    </source>
</evidence>
<protein>
    <submittedName>
        <fullName evidence="2">Ribosomal protein S3</fullName>
    </submittedName>
</protein>
<geneLocation type="mitochondrion" evidence="2"/>
<organism evidence="2">
    <name type="scientific">Petunia sp.</name>
    <name type="common">Petunia</name>
    <dbReference type="NCBI Taxonomy" id="4104"/>
    <lineage>
        <taxon>Eukaryota</taxon>
        <taxon>Viridiplantae</taxon>
        <taxon>Streptophyta</taxon>
        <taxon>Embryophyta</taxon>
        <taxon>Tracheophyta</taxon>
        <taxon>Spermatophyta</taxon>
        <taxon>Magnoliopsida</taxon>
        <taxon>eudicotyledons</taxon>
        <taxon>Gunneridae</taxon>
        <taxon>Pentapetalae</taxon>
        <taxon>asterids</taxon>
        <taxon>lamiids</taxon>
        <taxon>Solanales</taxon>
        <taxon>Solanaceae</taxon>
        <taxon>Petunioideae</taxon>
        <taxon>Petunia</taxon>
    </lineage>
</organism>
<sequence>MARKGNPISVRKYQEIFLEIKIYIVLISISLALMKLGIPI</sequence>
<dbReference type="PIR" id="S43028">
    <property type="entry name" value="S43028"/>
</dbReference>
<accession>Q05333</accession>
<keyword evidence="1" id="KW-0472">Membrane</keyword>
<name>Q05333_PETSP</name>
<keyword evidence="2" id="KW-0689">Ribosomal protein</keyword>
<reference evidence="2" key="1">
    <citation type="journal article" date="1993" name="Curr. Genet.">
        <title>A truncated recombination repeat in the mitochondrial genome of a Petunia CMS line.</title>
        <authorList>
            <person name="Conklin P.L."/>
            <person name="Hanson M.R."/>
        </authorList>
    </citation>
    <scope>NUCLEOTIDE SEQUENCE</scope>
    <source>
        <strain evidence="2">CMS line</strain>
    </source>
</reference>
<feature type="non-terminal residue" evidence="2">
    <location>
        <position position="40"/>
    </location>
</feature>
<keyword evidence="2" id="KW-0687">Ribonucleoprotein</keyword>
<gene>
    <name evidence="2" type="primary">rps3</name>
</gene>
<proteinExistence type="predicted"/>
<keyword evidence="1" id="KW-1133">Transmembrane helix</keyword>
<dbReference type="EMBL" id="X67027">
    <property type="protein sequence ID" value="CAA47419.1"/>
    <property type="molecule type" value="Genomic_DNA"/>
</dbReference>